<reference evidence="4 5" key="1">
    <citation type="submission" date="2019-12" db="EMBL/GenBank/DDBJ databases">
        <title>the WGS of Blastococcus saxobsidens 67B17.</title>
        <authorList>
            <person name="Jiang Z."/>
        </authorList>
    </citation>
    <scope>NUCLEOTIDE SEQUENCE [LARGE SCALE GENOMIC DNA]</scope>
    <source>
        <strain evidence="4 5">67B17</strain>
    </source>
</reference>
<keyword evidence="2" id="KW-0472">Membrane</keyword>
<comment type="caution">
    <text evidence="4">The sequence shown here is derived from an EMBL/GenBank/DDBJ whole genome shotgun (WGS) entry which is preliminary data.</text>
</comment>
<evidence type="ECO:0000256" key="1">
    <source>
        <dbReference type="SAM" id="MobiDB-lite"/>
    </source>
</evidence>
<feature type="transmembrane region" description="Helical" evidence="2">
    <location>
        <begin position="25"/>
        <end position="45"/>
    </location>
</feature>
<keyword evidence="2" id="KW-1133">Transmembrane helix</keyword>
<name>A0A6L9W5C7_9ACTN</name>
<dbReference type="PANTHER" id="PTHR37938">
    <property type="entry name" value="BLL0215 PROTEIN"/>
    <property type="match status" value="1"/>
</dbReference>
<protein>
    <submittedName>
        <fullName evidence="4">PH domain-containing protein</fullName>
    </submittedName>
</protein>
<dbReference type="Pfam" id="PF03703">
    <property type="entry name" value="bPH_2"/>
    <property type="match status" value="1"/>
</dbReference>
<feature type="domain" description="YdbS-like PH" evidence="3">
    <location>
        <begin position="78"/>
        <end position="151"/>
    </location>
</feature>
<feature type="compositionally biased region" description="Basic and acidic residues" evidence="1">
    <location>
        <begin position="181"/>
        <end position="199"/>
    </location>
</feature>
<sequence length="205" mass="23017">MPYPDKLLADDEEVVRHLHPHWLTVFWPVVLLLLVVGGASFGAAVVPPGRQQGMFRLGIVVLSVLLLVVFVLVPLLRWRCTHYVVTTHRLLFREGILARRGRDLGLSRITDVSYTQTLWERIIRSGTLTVETAGDGGATVLRQIPDTAGVQQLLAHMIEEDADRRVRGPGHADDGYDDGYDDRYDDRYDGYGHPPEDGWRPTAVL</sequence>
<evidence type="ECO:0000259" key="3">
    <source>
        <dbReference type="Pfam" id="PF03703"/>
    </source>
</evidence>
<dbReference type="EMBL" id="JAAGWG010000027">
    <property type="protein sequence ID" value="NEK87273.1"/>
    <property type="molecule type" value="Genomic_DNA"/>
</dbReference>
<evidence type="ECO:0000256" key="2">
    <source>
        <dbReference type="SAM" id="Phobius"/>
    </source>
</evidence>
<feature type="compositionally biased region" description="Basic and acidic residues" evidence="1">
    <location>
        <begin position="165"/>
        <end position="174"/>
    </location>
</feature>
<gene>
    <name evidence="4" type="ORF">GCU60_16140</name>
</gene>
<proteinExistence type="predicted"/>
<feature type="region of interest" description="Disordered" evidence="1">
    <location>
        <begin position="165"/>
        <end position="205"/>
    </location>
</feature>
<dbReference type="AlphaFoldDB" id="A0A6L9W5C7"/>
<feature type="transmembrane region" description="Helical" evidence="2">
    <location>
        <begin position="57"/>
        <end position="76"/>
    </location>
</feature>
<dbReference type="PANTHER" id="PTHR37938:SF1">
    <property type="entry name" value="BLL0215 PROTEIN"/>
    <property type="match status" value="1"/>
</dbReference>
<dbReference type="RefSeq" id="WP_163207084.1">
    <property type="nucleotide sequence ID" value="NZ_JAAGWG010000027.1"/>
</dbReference>
<evidence type="ECO:0000313" key="4">
    <source>
        <dbReference type="EMBL" id="NEK87273.1"/>
    </source>
</evidence>
<organism evidence="4 5">
    <name type="scientific">Blastococcus saxobsidens</name>
    <dbReference type="NCBI Taxonomy" id="138336"/>
    <lineage>
        <taxon>Bacteria</taxon>
        <taxon>Bacillati</taxon>
        <taxon>Actinomycetota</taxon>
        <taxon>Actinomycetes</taxon>
        <taxon>Geodermatophilales</taxon>
        <taxon>Geodermatophilaceae</taxon>
        <taxon>Blastococcus</taxon>
    </lineage>
</organism>
<dbReference type="InterPro" id="IPR005182">
    <property type="entry name" value="YdbS-like_PH"/>
</dbReference>
<keyword evidence="2" id="KW-0812">Transmembrane</keyword>
<dbReference type="Proteomes" id="UP000479241">
    <property type="component" value="Unassembled WGS sequence"/>
</dbReference>
<evidence type="ECO:0000313" key="5">
    <source>
        <dbReference type="Proteomes" id="UP000479241"/>
    </source>
</evidence>
<accession>A0A6L9W5C7</accession>